<reference evidence="1" key="1">
    <citation type="submission" date="2020-01" db="EMBL/GenBank/DDBJ databases">
        <authorList>
            <person name="Chen W.-M."/>
        </authorList>
    </citation>
    <scope>NUCLEOTIDE SEQUENCE</scope>
    <source>
        <strain evidence="1">CYK-10</strain>
    </source>
</reference>
<accession>A0AAE4Y6L3</accession>
<dbReference type="Proteomes" id="UP001193501">
    <property type="component" value="Unassembled WGS sequence"/>
</dbReference>
<dbReference type="InterPro" id="IPR007460">
    <property type="entry name" value="BrnT_toxin"/>
</dbReference>
<name>A0AAE4Y6L3_9RHOB</name>
<dbReference type="Gene3D" id="3.10.450.530">
    <property type="entry name" value="Ribonuclease toxin, BrnT, of type II toxin-antitoxin system"/>
    <property type="match status" value="1"/>
</dbReference>
<sequence>MFEWDETKRLKALEKHGIDFRDAAEIFLGPYLEVAARSEVEERRYAIAPLGGRIICVVFTMRGDTIRIITARAARTNEREHYQALYDRGDPQG</sequence>
<dbReference type="EMBL" id="JAABNR010000003">
    <property type="protein sequence ID" value="NBZ86806.1"/>
    <property type="molecule type" value="Genomic_DNA"/>
</dbReference>
<evidence type="ECO:0000313" key="1">
    <source>
        <dbReference type="EMBL" id="NBZ86806.1"/>
    </source>
</evidence>
<organism evidence="1 2">
    <name type="scientific">Stagnihabitans tardus</name>
    <dbReference type="NCBI Taxonomy" id="2699202"/>
    <lineage>
        <taxon>Bacteria</taxon>
        <taxon>Pseudomonadati</taxon>
        <taxon>Pseudomonadota</taxon>
        <taxon>Alphaproteobacteria</taxon>
        <taxon>Rhodobacterales</taxon>
        <taxon>Paracoccaceae</taxon>
        <taxon>Stagnihabitans</taxon>
    </lineage>
</organism>
<evidence type="ECO:0000313" key="2">
    <source>
        <dbReference type="Proteomes" id="UP001193501"/>
    </source>
</evidence>
<dbReference type="AlphaFoldDB" id="A0AAE4Y6L3"/>
<dbReference type="RefSeq" id="WP_168773617.1">
    <property type="nucleotide sequence ID" value="NZ_JAABNR010000003.1"/>
</dbReference>
<dbReference type="InterPro" id="IPR038573">
    <property type="entry name" value="BrnT_sf"/>
</dbReference>
<protein>
    <submittedName>
        <fullName evidence="1">BrnT family toxin</fullName>
    </submittedName>
</protein>
<gene>
    <name evidence="1" type="ORF">GV832_04370</name>
</gene>
<keyword evidence="2" id="KW-1185">Reference proteome</keyword>
<comment type="caution">
    <text evidence="1">The sequence shown here is derived from an EMBL/GenBank/DDBJ whole genome shotgun (WGS) entry which is preliminary data.</text>
</comment>
<dbReference type="Pfam" id="PF04365">
    <property type="entry name" value="BrnT_toxin"/>
    <property type="match status" value="1"/>
</dbReference>
<proteinExistence type="predicted"/>